<dbReference type="EMBL" id="CADCXU010015970">
    <property type="protein sequence ID" value="CAB0005161.1"/>
    <property type="molecule type" value="Genomic_DNA"/>
</dbReference>
<organism evidence="1 2">
    <name type="scientific">Nesidiocoris tenuis</name>
    <dbReference type="NCBI Taxonomy" id="355587"/>
    <lineage>
        <taxon>Eukaryota</taxon>
        <taxon>Metazoa</taxon>
        <taxon>Ecdysozoa</taxon>
        <taxon>Arthropoda</taxon>
        <taxon>Hexapoda</taxon>
        <taxon>Insecta</taxon>
        <taxon>Pterygota</taxon>
        <taxon>Neoptera</taxon>
        <taxon>Paraneoptera</taxon>
        <taxon>Hemiptera</taxon>
        <taxon>Heteroptera</taxon>
        <taxon>Panheteroptera</taxon>
        <taxon>Cimicomorpha</taxon>
        <taxon>Miridae</taxon>
        <taxon>Dicyphina</taxon>
        <taxon>Nesidiocoris</taxon>
    </lineage>
</organism>
<dbReference type="Proteomes" id="UP000479000">
    <property type="component" value="Unassembled WGS sequence"/>
</dbReference>
<protein>
    <submittedName>
        <fullName evidence="1">Uncharacterized protein</fullName>
    </submittedName>
</protein>
<name>A0A6H5GRL6_9HEMI</name>
<accession>A0A6H5GRL6</accession>
<dbReference type="AlphaFoldDB" id="A0A6H5GRL6"/>
<reference evidence="1 2" key="1">
    <citation type="submission" date="2020-02" db="EMBL/GenBank/DDBJ databases">
        <authorList>
            <person name="Ferguson B K."/>
        </authorList>
    </citation>
    <scope>NUCLEOTIDE SEQUENCE [LARGE SCALE GENOMIC DNA]</scope>
</reference>
<feature type="non-terminal residue" evidence="1">
    <location>
        <position position="53"/>
    </location>
</feature>
<evidence type="ECO:0000313" key="1">
    <source>
        <dbReference type="EMBL" id="CAB0005161.1"/>
    </source>
</evidence>
<sequence>MPATNCFSNSSAPNSRQLSIGTQCDSIRAGNFTCCGEGRRVCLLTPAKFDSKR</sequence>
<proteinExistence type="predicted"/>
<keyword evidence="2" id="KW-1185">Reference proteome</keyword>
<evidence type="ECO:0000313" key="2">
    <source>
        <dbReference type="Proteomes" id="UP000479000"/>
    </source>
</evidence>
<gene>
    <name evidence="1" type="ORF">NTEN_LOCUS10638</name>
</gene>